<dbReference type="InterPro" id="IPR036390">
    <property type="entry name" value="WH_DNA-bd_sf"/>
</dbReference>
<dbReference type="EMBL" id="BJXW01000010">
    <property type="protein sequence ID" value="GEN30804.1"/>
    <property type="molecule type" value="Genomic_DNA"/>
</dbReference>
<proteinExistence type="predicted"/>
<dbReference type="SUPFAM" id="SSF46785">
    <property type="entry name" value="Winged helix' DNA-binding domain"/>
    <property type="match status" value="1"/>
</dbReference>
<comment type="caution">
    <text evidence="1">The sequence shown here is derived from an EMBL/GenBank/DDBJ whole genome shotgun (WGS) entry which is preliminary data.</text>
</comment>
<dbReference type="AlphaFoldDB" id="A0A511UW48"/>
<evidence type="ECO:0000313" key="2">
    <source>
        <dbReference type="Proteomes" id="UP000321491"/>
    </source>
</evidence>
<protein>
    <recommendedName>
        <fullName evidence="3">Transcriptional regulator</fullName>
    </recommendedName>
</protein>
<gene>
    <name evidence="1" type="ORF">CQU01_10420</name>
</gene>
<dbReference type="Proteomes" id="UP000321491">
    <property type="component" value="Unassembled WGS sequence"/>
</dbReference>
<evidence type="ECO:0000313" key="1">
    <source>
        <dbReference type="EMBL" id="GEN30804.1"/>
    </source>
</evidence>
<organism evidence="1 2">
    <name type="scientific">Cerasibacillus quisquiliarum</name>
    <dbReference type="NCBI Taxonomy" id="227865"/>
    <lineage>
        <taxon>Bacteria</taxon>
        <taxon>Bacillati</taxon>
        <taxon>Bacillota</taxon>
        <taxon>Bacilli</taxon>
        <taxon>Bacillales</taxon>
        <taxon>Bacillaceae</taxon>
        <taxon>Cerasibacillus</taxon>
    </lineage>
</organism>
<dbReference type="OrthoDB" id="4986073at2"/>
<name>A0A511UW48_9BACI</name>
<sequence length="424" mass="49024">MGKIKIAAFGRKESTDRLLLYAKDNDHIEIVPIVYHYVNDIANLIDHVIHYDVYLFTEAFPYRFIEHIVKDKRLPAVTVAYDEYMLLTALFHLLQEGRKALTRLSIDAVSRLQVKKVLRDLNIQSQDIYSIDYGESSPVDVNRIVSFHQELWNEGKIDYVLTTVYDVAERLNELNIPNKRIPVPMINMIEAIDRCISLVQLNQQTNGQIVAGYFRVKQKSTLPKQRTPYDNLQTILENFAKQTHASLVRINESEYVMFGTEGILQYIKRHFRHFPLLEDLKQHVAMSIDIGFGLGLNAKQAETHARIALDSCKQSPKTCCYLVNEQQETIGPIGVKKHVDTAKLYQALIHKARLNNETSYHFIDFITLRNNEPFSSHDVADYYQVTKRSAERTINKLLSGNVIKIVGEEKPYTRGRPRKLYKVE</sequence>
<keyword evidence="2" id="KW-1185">Reference proteome</keyword>
<dbReference type="RefSeq" id="WP_146936426.1">
    <property type="nucleotide sequence ID" value="NZ_BJXW01000010.1"/>
</dbReference>
<accession>A0A511UW48</accession>
<evidence type="ECO:0008006" key="3">
    <source>
        <dbReference type="Google" id="ProtNLM"/>
    </source>
</evidence>
<reference evidence="1 2" key="1">
    <citation type="submission" date="2019-07" db="EMBL/GenBank/DDBJ databases">
        <title>Whole genome shotgun sequence of Cerasibacillus quisquiliarum NBRC 102429.</title>
        <authorList>
            <person name="Hosoyama A."/>
            <person name="Uohara A."/>
            <person name="Ohji S."/>
            <person name="Ichikawa N."/>
        </authorList>
    </citation>
    <scope>NUCLEOTIDE SEQUENCE [LARGE SCALE GENOMIC DNA]</scope>
    <source>
        <strain evidence="1 2">NBRC 102429</strain>
    </source>
</reference>